<dbReference type="PROSITE" id="PS50804">
    <property type="entry name" value="SCAN_BOX"/>
    <property type="match status" value="2"/>
</dbReference>
<feature type="domain" description="C2H2-type" evidence="8">
    <location>
        <begin position="249"/>
        <end position="276"/>
    </location>
</feature>
<dbReference type="PANTHER" id="PTHR45935:SF15">
    <property type="entry name" value="SCAN BOX DOMAIN-CONTAINING PROTEIN"/>
    <property type="match status" value="1"/>
</dbReference>
<evidence type="ECO:0000256" key="3">
    <source>
        <dbReference type="ARBA" id="ARBA00022833"/>
    </source>
</evidence>
<keyword evidence="3" id="KW-0862">Zinc</keyword>
<proteinExistence type="predicted"/>
<dbReference type="Pfam" id="PF02023">
    <property type="entry name" value="SCAN"/>
    <property type="match status" value="2"/>
</dbReference>
<dbReference type="GO" id="GO:0008270">
    <property type="term" value="F:zinc ion binding"/>
    <property type="evidence" value="ECO:0007669"/>
    <property type="project" value="UniProtKB-KW"/>
</dbReference>
<organism evidence="10 11">
    <name type="scientific">Galemys pyrenaicus</name>
    <name type="common">Iberian desman</name>
    <name type="synonym">Pyrenean desman</name>
    <dbReference type="NCBI Taxonomy" id="202257"/>
    <lineage>
        <taxon>Eukaryota</taxon>
        <taxon>Metazoa</taxon>
        <taxon>Chordata</taxon>
        <taxon>Craniata</taxon>
        <taxon>Vertebrata</taxon>
        <taxon>Euteleostomi</taxon>
        <taxon>Mammalia</taxon>
        <taxon>Eutheria</taxon>
        <taxon>Laurasiatheria</taxon>
        <taxon>Eulipotyphla</taxon>
        <taxon>Talpidae</taxon>
        <taxon>Galemys</taxon>
    </lineage>
</organism>
<feature type="region of interest" description="Disordered" evidence="7">
    <location>
        <begin position="1"/>
        <end position="21"/>
    </location>
</feature>
<dbReference type="AlphaFoldDB" id="A0A8J6DJ65"/>
<keyword evidence="1" id="KW-0479">Metal-binding</keyword>
<feature type="compositionally biased region" description="Basic residues" evidence="7">
    <location>
        <begin position="324"/>
        <end position="336"/>
    </location>
</feature>
<protein>
    <submittedName>
        <fullName evidence="10">Zinc finger protein 444</fullName>
    </submittedName>
</protein>
<comment type="subcellular location">
    <subcellularLocation>
        <location evidence="6">Nucleus</location>
    </subcellularLocation>
</comment>
<dbReference type="Proteomes" id="UP000700334">
    <property type="component" value="Unassembled WGS sequence"/>
</dbReference>
<dbReference type="InterPro" id="IPR013087">
    <property type="entry name" value="Znf_C2H2_type"/>
</dbReference>
<evidence type="ECO:0000313" key="11">
    <source>
        <dbReference type="Proteomes" id="UP000700334"/>
    </source>
</evidence>
<dbReference type="InterPro" id="IPR050916">
    <property type="entry name" value="SCAN-C2H2_zinc_finger"/>
</dbReference>
<dbReference type="SUPFAM" id="SSF47353">
    <property type="entry name" value="Retrovirus capsid dimerization domain-like"/>
    <property type="match status" value="2"/>
</dbReference>
<dbReference type="GO" id="GO:0005634">
    <property type="term" value="C:nucleus"/>
    <property type="evidence" value="ECO:0007669"/>
    <property type="project" value="UniProtKB-SubCell"/>
</dbReference>
<dbReference type="OrthoDB" id="6077919at2759"/>
<dbReference type="PANTHER" id="PTHR45935">
    <property type="entry name" value="PROTEIN ZBED8-RELATED"/>
    <property type="match status" value="1"/>
</dbReference>
<dbReference type="Pfam" id="PF00096">
    <property type="entry name" value="zf-C2H2"/>
    <property type="match status" value="2"/>
</dbReference>
<gene>
    <name evidence="10" type="ORF">J0S82_006395</name>
</gene>
<feature type="domain" description="C2H2-type" evidence="8">
    <location>
        <begin position="277"/>
        <end position="299"/>
    </location>
</feature>
<evidence type="ECO:0000256" key="7">
    <source>
        <dbReference type="SAM" id="MobiDB-lite"/>
    </source>
</evidence>
<dbReference type="Gene3D" id="1.10.4020.10">
    <property type="entry name" value="DNA breaking-rejoining enzymes"/>
    <property type="match status" value="2"/>
</dbReference>
<dbReference type="SUPFAM" id="SSF57667">
    <property type="entry name" value="beta-beta-alpha zinc fingers"/>
    <property type="match status" value="2"/>
</dbReference>
<dbReference type="InterPro" id="IPR003309">
    <property type="entry name" value="SCAN_dom"/>
</dbReference>
<evidence type="ECO:0000256" key="1">
    <source>
        <dbReference type="ARBA" id="ARBA00022723"/>
    </source>
</evidence>
<accession>A0A8J6DJ65</accession>
<sequence>MEASAQQLVKQEGAAPEAPALDSPWHRFRHFHLGDAPGPREALGLLRALCRDWLRPEVHTKEQMLELLVLEQFLSALPPDVRAWVCGRRPQSGEEAAALLEELWGPATRVPRDAAKGAAVTVAKEEAPLMPSGDAAPEAEAPAAGDAPAARPYKQEPGSPPLAPLAPGLPTFPAAPGVAPVSCPECGQTALRPPAPLRPRQSPAGDKPHACPDCGKAFRRKEHLRRHRGTHPGGPGPALRPLPAREKPHACCECGKAFYWREHLVRHRKTHSGARPFACWQCGKGFGRREHVLRHQRIHGRAAAAGAAPPGPDGGGPFPPWPLGRRRGAAPRRGHRTGASSRPGRPLSATLDSLAAAAMTPDPLAPRGPAEPRAAPGDEPAPAAPSPASCHLRFRAFRGSGGAHPVRDLRRLRQLAWGWLRPDLHTSEQVLEALVLEQFLLCAPLGLQALARESGVRSCAALERLLLDPARPRHWVRPAGRRGGRAGGQGARWEGPGRGLRTPRSSGAEDAGCGLQEAPSPRDAHGSPTRASRSGSGDPWAGPWSPER</sequence>
<dbReference type="SMART" id="SM00355">
    <property type="entry name" value="ZnF_C2H2"/>
    <property type="match status" value="3"/>
</dbReference>
<reference evidence="10" key="1">
    <citation type="journal article" date="2021" name="Evol. Appl.">
        <title>The genome of the Pyrenean desman and the effects of bottlenecks and inbreeding on the genomic landscape of an endangered species.</title>
        <authorList>
            <person name="Escoda L."/>
            <person name="Castresana J."/>
        </authorList>
    </citation>
    <scope>NUCLEOTIDE SEQUENCE</scope>
    <source>
        <strain evidence="10">IBE-C5619</strain>
    </source>
</reference>
<feature type="region of interest" description="Disordered" evidence="7">
    <location>
        <begin position="474"/>
        <end position="548"/>
    </location>
</feature>
<evidence type="ECO:0000256" key="6">
    <source>
        <dbReference type="PROSITE-ProRule" id="PRU00187"/>
    </source>
</evidence>
<keyword evidence="11" id="KW-1185">Reference proteome</keyword>
<feature type="region of interest" description="Disordered" evidence="7">
    <location>
        <begin position="360"/>
        <end position="387"/>
    </location>
</feature>
<dbReference type="InterPro" id="IPR036236">
    <property type="entry name" value="Znf_C2H2_sf"/>
</dbReference>
<feature type="domain" description="C2H2-type" evidence="8">
    <location>
        <begin position="209"/>
        <end position="236"/>
    </location>
</feature>
<evidence type="ECO:0000256" key="5">
    <source>
        <dbReference type="PROSITE-ProRule" id="PRU00042"/>
    </source>
</evidence>
<keyword evidence="2 5" id="KW-0863">Zinc-finger</keyword>
<name>A0A8J6DJ65_GALPY</name>
<comment type="caution">
    <text evidence="10">The sequence shown here is derived from an EMBL/GenBank/DDBJ whole genome shotgun (WGS) entry which is preliminary data.</text>
</comment>
<dbReference type="FunFam" id="3.30.160.60:FF:000065">
    <property type="entry name" value="B-cell CLL/lymphoma 6, member B"/>
    <property type="match status" value="1"/>
</dbReference>
<feature type="compositionally biased region" description="Pro residues" evidence="7">
    <location>
        <begin position="309"/>
        <end position="322"/>
    </location>
</feature>
<feature type="domain" description="SCAN box" evidence="9">
    <location>
        <begin position="27"/>
        <end position="103"/>
    </location>
</feature>
<dbReference type="PROSITE" id="PS50157">
    <property type="entry name" value="ZINC_FINGER_C2H2_2"/>
    <property type="match status" value="3"/>
</dbReference>
<feature type="compositionally biased region" description="Basic residues" evidence="7">
    <location>
        <begin position="474"/>
        <end position="484"/>
    </location>
</feature>
<dbReference type="SMART" id="SM00431">
    <property type="entry name" value="SCAN"/>
    <property type="match status" value="2"/>
</dbReference>
<evidence type="ECO:0000259" key="9">
    <source>
        <dbReference type="PROSITE" id="PS50804"/>
    </source>
</evidence>
<feature type="compositionally biased region" description="Low complexity" evidence="7">
    <location>
        <begin position="365"/>
        <end position="387"/>
    </location>
</feature>
<feature type="compositionally biased region" description="Low complexity" evidence="7">
    <location>
        <begin position="133"/>
        <end position="150"/>
    </location>
</feature>
<dbReference type="EMBL" id="JAGFMF010011892">
    <property type="protein sequence ID" value="KAG8510156.1"/>
    <property type="molecule type" value="Genomic_DNA"/>
</dbReference>
<evidence type="ECO:0000313" key="10">
    <source>
        <dbReference type="EMBL" id="KAG8510156.1"/>
    </source>
</evidence>
<evidence type="ECO:0000259" key="8">
    <source>
        <dbReference type="PROSITE" id="PS50157"/>
    </source>
</evidence>
<evidence type="ECO:0000256" key="4">
    <source>
        <dbReference type="ARBA" id="ARBA00023242"/>
    </source>
</evidence>
<feature type="region of interest" description="Disordered" evidence="7">
    <location>
        <begin position="190"/>
        <end position="214"/>
    </location>
</feature>
<feature type="region of interest" description="Disordered" evidence="7">
    <location>
        <begin position="126"/>
        <end position="168"/>
    </location>
</feature>
<dbReference type="FunFam" id="3.30.160.60:FF:001003">
    <property type="entry name" value="Zinc finger protein 444"/>
    <property type="match status" value="1"/>
</dbReference>
<dbReference type="FunFam" id="3.30.160.60:FF:001492">
    <property type="entry name" value="Zinc finger protein 444"/>
    <property type="match status" value="1"/>
</dbReference>
<feature type="domain" description="SCAN box" evidence="9">
    <location>
        <begin position="391"/>
        <end position="453"/>
    </location>
</feature>
<feature type="region of interest" description="Disordered" evidence="7">
    <location>
        <begin position="223"/>
        <end position="242"/>
    </location>
</feature>
<dbReference type="CDD" id="cd07936">
    <property type="entry name" value="SCAN"/>
    <property type="match status" value="1"/>
</dbReference>
<dbReference type="PROSITE" id="PS00028">
    <property type="entry name" value="ZINC_FINGER_C2H2_1"/>
    <property type="match status" value="3"/>
</dbReference>
<dbReference type="FunFam" id="1.10.4020.10:FF:000001">
    <property type="entry name" value="zinc finger protein 263 isoform X1"/>
    <property type="match status" value="1"/>
</dbReference>
<dbReference type="InterPro" id="IPR038269">
    <property type="entry name" value="SCAN_sf"/>
</dbReference>
<feature type="region of interest" description="Disordered" evidence="7">
    <location>
        <begin position="298"/>
        <end position="347"/>
    </location>
</feature>
<keyword evidence="4 6" id="KW-0539">Nucleus</keyword>
<dbReference type="Gene3D" id="3.30.160.60">
    <property type="entry name" value="Classic Zinc Finger"/>
    <property type="match status" value="3"/>
</dbReference>
<evidence type="ECO:0000256" key="2">
    <source>
        <dbReference type="ARBA" id="ARBA00022771"/>
    </source>
</evidence>